<protein>
    <submittedName>
        <fullName evidence="1">Uncharacterized protein</fullName>
    </submittedName>
</protein>
<organism evidence="1 2">
    <name type="scientific">Pyrenophora tritici-repentis</name>
    <dbReference type="NCBI Taxonomy" id="45151"/>
    <lineage>
        <taxon>Eukaryota</taxon>
        <taxon>Fungi</taxon>
        <taxon>Dikarya</taxon>
        <taxon>Ascomycota</taxon>
        <taxon>Pezizomycotina</taxon>
        <taxon>Dothideomycetes</taxon>
        <taxon>Pleosporomycetidae</taxon>
        <taxon>Pleosporales</taxon>
        <taxon>Pleosporineae</taxon>
        <taxon>Pleosporaceae</taxon>
        <taxon>Pyrenophora</taxon>
    </lineage>
</organism>
<comment type="caution">
    <text evidence="1">The sequence shown here is derived from an EMBL/GenBank/DDBJ whole genome shotgun (WGS) entry which is preliminary data.</text>
</comment>
<reference evidence="2" key="1">
    <citation type="journal article" date="2022" name="Microb. Genom.">
        <title>A global pangenome for the wheat fungal pathogen Pyrenophora tritici-repentis and prediction of effector protein structural homology.</title>
        <authorList>
            <person name="Moolhuijzen P.M."/>
            <person name="See P.T."/>
            <person name="Shi G."/>
            <person name="Powell H.R."/>
            <person name="Cockram J."/>
            <person name="Jorgensen L.N."/>
            <person name="Benslimane H."/>
            <person name="Strelkov S.E."/>
            <person name="Turner J."/>
            <person name="Liu Z."/>
            <person name="Moffat C.S."/>
        </authorList>
    </citation>
    <scope>NUCLEOTIDE SEQUENCE [LARGE SCALE GENOMIC DNA]</scope>
</reference>
<evidence type="ECO:0000313" key="1">
    <source>
        <dbReference type="EMBL" id="KAI1517654.1"/>
    </source>
</evidence>
<sequence>MAYIMNPRTLRDLSNTIFNLNYSSYLFSSSTIFDSRSALYFTDNQDLLVLGTYKKCLDYLIVKASTQSFLVLGDLFLKKIMIIKEFVAEMDFMLDVG</sequence>
<proteinExistence type="predicted"/>
<name>A0A5M9LSR1_9PLEO</name>
<dbReference type="AlphaFoldDB" id="A0A5M9LSR1"/>
<evidence type="ECO:0000313" key="2">
    <source>
        <dbReference type="Proteomes" id="UP000249757"/>
    </source>
</evidence>
<keyword evidence="2" id="KW-1185">Reference proteome</keyword>
<gene>
    <name evidence="1" type="ORF">Ptr86124_002955</name>
</gene>
<dbReference type="EMBL" id="NRDI02000003">
    <property type="protein sequence ID" value="KAI1517654.1"/>
    <property type="molecule type" value="Genomic_DNA"/>
</dbReference>
<accession>A0A5M9LSR1</accession>
<dbReference type="Proteomes" id="UP000249757">
    <property type="component" value="Unassembled WGS sequence"/>
</dbReference>